<name>A0ABV7HJI2_9GAMM</name>
<keyword evidence="3" id="KW-1185">Reference proteome</keyword>
<comment type="caution">
    <text evidence="2">The sequence shown here is derived from an EMBL/GenBank/DDBJ whole genome shotgun (WGS) entry which is preliminary data.</text>
</comment>
<protein>
    <submittedName>
        <fullName evidence="2">Nuclear transport factor 2 family protein</fullName>
    </submittedName>
</protein>
<dbReference type="InterPro" id="IPR032710">
    <property type="entry name" value="NTF2-like_dom_sf"/>
</dbReference>
<evidence type="ECO:0000313" key="2">
    <source>
        <dbReference type="EMBL" id="MFC3154035.1"/>
    </source>
</evidence>
<proteinExistence type="predicted"/>
<dbReference type="Proteomes" id="UP001595548">
    <property type="component" value="Unassembled WGS sequence"/>
</dbReference>
<sequence length="152" mass="17475">MPNSESTIAPSTQSNRLLNDFKQLYQNLDESSISRLDQVYAAGVKFKDPVHDIEGVVALQDYLSAQSEGLTECRFEYLDELIGDHSAYIKWIMRFRHAKLGNRLISVRGVSHVHFSDKIDFHEDLYDMGALLYEQIPLVGTITRWLKARLSR</sequence>
<reference evidence="3" key="1">
    <citation type="journal article" date="2019" name="Int. J. Syst. Evol. Microbiol.">
        <title>The Global Catalogue of Microorganisms (GCM) 10K type strain sequencing project: providing services to taxonomists for standard genome sequencing and annotation.</title>
        <authorList>
            <consortium name="The Broad Institute Genomics Platform"/>
            <consortium name="The Broad Institute Genome Sequencing Center for Infectious Disease"/>
            <person name="Wu L."/>
            <person name="Ma J."/>
        </authorList>
    </citation>
    <scope>NUCLEOTIDE SEQUENCE [LARGE SCALE GENOMIC DNA]</scope>
    <source>
        <strain evidence="3">KCTC 52141</strain>
    </source>
</reference>
<evidence type="ECO:0000259" key="1">
    <source>
        <dbReference type="Pfam" id="PF12680"/>
    </source>
</evidence>
<gene>
    <name evidence="2" type="ORF">ACFOEB_02390</name>
</gene>
<dbReference type="EMBL" id="JBHRTL010000003">
    <property type="protein sequence ID" value="MFC3154035.1"/>
    <property type="molecule type" value="Genomic_DNA"/>
</dbReference>
<evidence type="ECO:0000313" key="3">
    <source>
        <dbReference type="Proteomes" id="UP001595548"/>
    </source>
</evidence>
<dbReference type="RefSeq" id="WP_339617452.1">
    <property type="nucleotide sequence ID" value="NZ_AP031500.1"/>
</dbReference>
<dbReference type="Gene3D" id="3.10.450.50">
    <property type="match status" value="1"/>
</dbReference>
<accession>A0ABV7HJI2</accession>
<organism evidence="2 3">
    <name type="scientific">Gilvimarinus japonicus</name>
    <dbReference type="NCBI Taxonomy" id="1796469"/>
    <lineage>
        <taxon>Bacteria</taxon>
        <taxon>Pseudomonadati</taxon>
        <taxon>Pseudomonadota</taxon>
        <taxon>Gammaproteobacteria</taxon>
        <taxon>Cellvibrionales</taxon>
        <taxon>Cellvibrionaceae</taxon>
        <taxon>Gilvimarinus</taxon>
    </lineage>
</organism>
<dbReference type="InterPro" id="IPR037401">
    <property type="entry name" value="SnoaL-like"/>
</dbReference>
<feature type="domain" description="SnoaL-like" evidence="1">
    <location>
        <begin position="22"/>
        <end position="117"/>
    </location>
</feature>
<dbReference type="Pfam" id="PF12680">
    <property type="entry name" value="SnoaL_2"/>
    <property type="match status" value="1"/>
</dbReference>
<dbReference type="SUPFAM" id="SSF54427">
    <property type="entry name" value="NTF2-like"/>
    <property type="match status" value="1"/>
</dbReference>